<reference evidence="1" key="1">
    <citation type="journal article" date="2022" name="bioRxiv">
        <title>Sequencing and chromosome-scale assembly of the giantPleurodeles waltlgenome.</title>
        <authorList>
            <person name="Brown T."/>
            <person name="Elewa A."/>
            <person name="Iarovenko S."/>
            <person name="Subramanian E."/>
            <person name="Araus A.J."/>
            <person name="Petzold A."/>
            <person name="Susuki M."/>
            <person name="Suzuki K.-i.T."/>
            <person name="Hayashi T."/>
            <person name="Toyoda A."/>
            <person name="Oliveira C."/>
            <person name="Osipova E."/>
            <person name="Leigh N.D."/>
            <person name="Simon A."/>
            <person name="Yun M.H."/>
        </authorList>
    </citation>
    <scope>NUCLEOTIDE SEQUENCE</scope>
    <source>
        <strain evidence="1">20211129_DDA</strain>
        <tissue evidence="1">Liver</tissue>
    </source>
</reference>
<comment type="caution">
    <text evidence="1">The sequence shown here is derived from an EMBL/GenBank/DDBJ whole genome shotgun (WGS) entry which is preliminary data.</text>
</comment>
<keyword evidence="2" id="KW-1185">Reference proteome</keyword>
<dbReference type="Proteomes" id="UP001066276">
    <property type="component" value="Chromosome 8"/>
</dbReference>
<evidence type="ECO:0000313" key="2">
    <source>
        <dbReference type="Proteomes" id="UP001066276"/>
    </source>
</evidence>
<dbReference type="EMBL" id="JANPWB010000012">
    <property type="protein sequence ID" value="KAJ1117390.1"/>
    <property type="molecule type" value="Genomic_DNA"/>
</dbReference>
<accession>A0AAV7NMT7</accession>
<dbReference type="AlphaFoldDB" id="A0AAV7NMT7"/>
<name>A0AAV7NMT7_PLEWA</name>
<protein>
    <submittedName>
        <fullName evidence="1">Uncharacterized protein</fullName>
    </submittedName>
</protein>
<gene>
    <name evidence="1" type="ORF">NDU88_005590</name>
</gene>
<organism evidence="1 2">
    <name type="scientific">Pleurodeles waltl</name>
    <name type="common">Iberian ribbed newt</name>
    <dbReference type="NCBI Taxonomy" id="8319"/>
    <lineage>
        <taxon>Eukaryota</taxon>
        <taxon>Metazoa</taxon>
        <taxon>Chordata</taxon>
        <taxon>Craniata</taxon>
        <taxon>Vertebrata</taxon>
        <taxon>Euteleostomi</taxon>
        <taxon>Amphibia</taxon>
        <taxon>Batrachia</taxon>
        <taxon>Caudata</taxon>
        <taxon>Salamandroidea</taxon>
        <taxon>Salamandridae</taxon>
        <taxon>Pleurodelinae</taxon>
        <taxon>Pleurodeles</taxon>
    </lineage>
</organism>
<sequence length="72" mass="8074">MSGAFSYAYVRLPLAVTCTNPVKVEDAGLYRDHSVIYISMAGIAVVRDFGTTARYSEGDEEYWAGVFWKNEQ</sequence>
<proteinExistence type="predicted"/>
<evidence type="ECO:0000313" key="1">
    <source>
        <dbReference type="EMBL" id="KAJ1117390.1"/>
    </source>
</evidence>